<dbReference type="AlphaFoldDB" id="A0A4R6YR48"/>
<dbReference type="Pfam" id="PF13646">
    <property type="entry name" value="HEAT_2"/>
    <property type="match status" value="1"/>
</dbReference>
<protein>
    <submittedName>
        <fullName evidence="2">HEAT repeat protein</fullName>
    </submittedName>
</protein>
<sequence length="405" mass="44159">MNKSILSIALGLLLAAAAPLVLAVPAGAEVKSADKELQQLYTQGQEAMSRKDWAQALERFRRLEERMAAGGDSNVDTAIFWQAYVLVQAKRTGEAKRTIDRLREKYPQSRWVAESEKLLRQDEVASDTTEKSADDRELAEIAVEGLMHAPPERALPLLQKVLAGKQPEKVKRRALFVLSQLESEQAMDVLIGVARNGDPALRGEAIRMLGISGDDKAVNELSTLYKSAGPEEKRQVLQAWLVADRKDLVFAAARDETDAKLRGDAIQLLGAMDATAELKQLLPSVKEPELQSKIIQSLGVAGDVDAIVQLLAGNLNPAARLEAYRAIGIGGGKRASDALVAAYPRAGNREERDAILHGLLIADDAKAMTALYKSAKTKEEKQQILRMLTTLGDDAAIEIIEQELN</sequence>
<dbReference type="Pfam" id="PF13174">
    <property type="entry name" value="TPR_6"/>
    <property type="match status" value="1"/>
</dbReference>
<evidence type="ECO:0000313" key="3">
    <source>
        <dbReference type="Proteomes" id="UP000295293"/>
    </source>
</evidence>
<feature type="chain" id="PRO_5020430557" evidence="1">
    <location>
        <begin position="24"/>
        <end position="405"/>
    </location>
</feature>
<dbReference type="Gene3D" id="1.25.10.10">
    <property type="entry name" value="Leucine-rich Repeat Variant"/>
    <property type="match status" value="2"/>
</dbReference>
<dbReference type="SUPFAM" id="SSF48452">
    <property type="entry name" value="TPR-like"/>
    <property type="match status" value="1"/>
</dbReference>
<comment type="caution">
    <text evidence="2">The sequence shown here is derived from an EMBL/GenBank/DDBJ whole genome shotgun (WGS) entry which is preliminary data.</text>
</comment>
<gene>
    <name evidence="2" type="ORF">DFR29_113120</name>
</gene>
<evidence type="ECO:0000256" key="1">
    <source>
        <dbReference type="SAM" id="SignalP"/>
    </source>
</evidence>
<accession>A0A4R6YR48</accession>
<reference evidence="2 3" key="1">
    <citation type="submission" date="2019-03" db="EMBL/GenBank/DDBJ databases">
        <title>Genomic Encyclopedia of Type Strains, Phase IV (KMG-IV): sequencing the most valuable type-strain genomes for metagenomic binning, comparative biology and taxonomic classification.</title>
        <authorList>
            <person name="Goeker M."/>
        </authorList>
    </citation>
    <scope>NUCLEOTIDE SEQUENCE [LARGE SCALE GENOMIC DNA]</scope>
    <source>
        <strain evidence="2 3">DSM 21667</strain>
    </source>
</reference>
<dbReference type="InterPro" id="IPR016024">
    <property type="entry name" value="ARM-type_fold"/>
</dbReference>
<keyword evidence="1" id="KW-0732">Signal</keyword>
<keyword evidence="3" id="KW-1185">Reference proteome</keyword>
<dbReference type="InterPro" id="IPR011989">
    <property type="entry name" value="ARM-like"/>
</dbReference>
<feature type="signal peptide" evidence="1">
    <location>
        <begin position="1"/>
        <end position="23"/>
    </location>
</feature>
<proteinExistence type="predicted"/>
<name>A0A4R6YR48_9GAMM</name>
<dbReference type="Proteomes" id="UP000295293">
    <property type="component" value="Unassembled WGS sequence"/>
</dbReference>
<dbReference type="RefSeq" id="WP_133820369.1">
    <property type="nucleotide sequence ID" value="NZ_SNZH01000013.1"/>
</dbReference>
<dbReference type="InterPro" id="IPR011990">
    <property type="entry name" value="TPR-like_helical_dom_sf"/>
</dbReference>
<dbReference type="SUPFAM" id="SSF48371">
    <property type="entry name" value="ARM repeat"/>
    <property type="match status" value="1"/>
</dbReference>
<organism evidence="2 3">
    <name type="scientific">Tahibacter aquaticus</name>
    <dbReference type="NCBI Taxonomy" id="520092"/>
    <lineage>
        <taxon>Bacteria</taxon>
        <taxon>Pseudomonadati</taxon>
        <taxon>Pseudomonadota</taxon>
        <taxon>Gammaproteobacteria</taxon>
        <taxon>Lysobacterales</taxon>
        <taxon>Rhodanobacteraceae</taxon>
        <taxon>Tahibacter</taxon>
    </lineage>
</organism>
<dbReference type="EMBL" id="SNZH01000013">
    <property type="protein sequence ID" value="TDR40420.1"/>
    <property type="molecule type" value="Genomic_DNA"/>
</dbReference>
<dbReference type="InterPro" id="IPR019734">
    <property type="entry name" value="TPR_rpt"/>
</dbReference>
<dbReference type="OrthoDB" id="6023367at2"/>
<evidence type="ECO:0000313" key="2">
    <source>
        <dbReference type="EMBL" id="TDR40420.1"/>
    </source>
</evidence>